<evidence type="ECO:0000313" key="2">
    <source>
        <dbReference type="EMBL" id="OJG15254.1"/>
    </source>
</evidence>
<keyword evidence="1" id="KW-0472">Membrane</keyword>
<dbReference type="OrthoDB" id="2186364at2"/>
<dbReference type="Proteomes" id="UP000182835">
    <property type="component" value="Unassembled WGS sequence"/>
</dbReference>
<evidence type="ECO:0000313" key="3">
    <source>
        <dbReference type="Proteomes" id="UP000182835"/>
    </source>
</evidence>
<feature type="transmembrane region" description="Helical" evidence="1">
    <location>
        <begin position="43"/>
        <end position="60"/>
    </location>
</feature>
<dbReference type="EMBL" id="JXKG01000009">
    <property type="protein sequence ID" value="OJG15254.1"/>
    <property type="molecule type" value="Genomic_DNA"/>
</dbReference>
<organism evidence="2 3">
    <name type="scientific">Enterococcus canintestini</name>
    <dbReference type="NCBI Taxonomy" id="317010"/>
    <lineage>
        <taxon>Bacteria</taxon>
        <taxon>Bacillati</taxon>
        <taxon>Bacillota</taxon>
        <taxon>Bacilli</taxon>
        <taxon>Lactobacillales</taxon>
        <taxon>Enterococcaceae</taxon>
        <taxon>Enterococcus</taxon>
    </lineage>
</organism>
<evidence type="ECO:0000256" key="1">
    <source>
        <dbReference type="SAM" id="Phobius"/>
    </source>
</evidence>
<feature type="transmembrane region" description="Helical" evidence="1">
    <location>
        <begin position="17"/>
        <end position="37"/>
    </location>
</feature>
<gene>
    <name evidence="2" type="ORF">RU96_GL002513</name>
</gene>
<proteinExistence type="predicted"/>
<keyword evidence="1" id="KW-0812">Transmembrane</keyword>
<protein>
    <submittedName>
        <fullName evidence="2">Uncharacterized protein</fullName>
    </submittedName>
</protein>
<dbReference type="RefSeq" id="WP_071864843.1">
    <property type="nucleotide sequence ID" value="NZ_JBHLVQ010000022.1"/>
</dbReference>
<keyword evidence="1" id="KW-1133">Transmembrane helix</keyword>
<reference evidence="2 3" key="1">
    <citation type="submission" date="2014-12" db="EMBL/GenBank/DDBJ databases">
        <title>Draft genome sequences of 29 type strains of Enterococci.</title>
        <authorList>
            <person name="Zhong Z."/>
            <person name="Sun Z."/>
            <person name="Liu W."/>
            <person name="Zhang W."/>
            <person name="Zhang H."/>
        </authorList>
    </citation>
    <scope>NUCLEOTIDE SEQUENCE [LARGE SCALE GENOMIC DNA]</scope>
    <source>
        <strain evidence="2 3">DSM 21207</strain>
    </source>
</reference>
<accession>A0A1L8R683</accession>
<dbReference type="STRING" id="317010.RU96_GL002513"/>
<sequence>MSEYYYILSLYKEKQRYVVKVILLSVILLLVASLIVVLDLLRVSPFIWYFIAMGIVLFQMKKMKTESENYDQLVGFLKRYQLETLQNDELVFFIDYQLQHYFERESRELFARLQNKNTTDDVKAISDLLEIIGEITSYYNYLSDDHELKEDIEISLQWYRDSIENRKQNLV</sequence>
<dbReference type="AlphaFoldDB" id="A0A1L8R683"/>
<name>A0A1L8R683_9ENTE</name>
<comment type="caution">
    <text evidence="2">The sequence shown here is derived from an EMBL/GenBank/DDBJ whole genome shotgun (WGS) entry which is preliminary data.</text>
</comment>